<keyword evidence="3" id="KW-1185">Reference proteome</keyword>
<dbReference type="EMBL" id="CAJNOC010005744">
    <property type="protein sequence ID" value="CAF1060887.1"/>
    <property type="molecule type" value="Genomic_DNA"/>
</dbReference>
<gene>
    <name evidence="2" type="ORF">OXX778_LOCUS19276</name>
</gene>
<evidence type="ECO:0000313" key="2">
    <source>
        <dbReference type="EMBL" id="CAF1060887.1"/>
    </source>
</evidence>
<evidence type="ECO:0000256" key="1">
    <source>
        <dbReference type="SAM" id="MobiDB-lite"/>
    </source>
</evidence>
<dbReference type="AlphaFoldDB" id="A0A814L4H6"/>
<sequence>MIVNKPIRIETLRSSSQDVAEWIEKFEPQTVKWDNEDSASQGVSFFEEKAFEKSKIMTDEKSGYELLEKAKKVEKCTDGKEKSVLAINDTINAISNGKHQKVFENISKKPLCQFYDGKSNRNYPSRQNNNQTNSNRIVTFSPDSYSRSKRNLTPERSESQA</sequence>
<comment type="caution">
    <text evidence="2">The sequence shown here is derived from an EMBL/GenBank/DDBJ whole genome shotgun (WGS) entry which is preliminary data.</text>
</comment>
<dbReference type="Proteomes" id="UP000663879">
    <property type="component" value="Unassembled WGS sequence"/>
</dbReference>
<accession>A0A814L4H6</accession>
<feature type="compositionally biased region" description="Low complexity" evidence="1">
    <location>
        <begin position="125"/>
        <end position="136"/>
    </location>
</feature>
<name>A0A814L4H6_9BILA</name>
<feature type="region of interest" description="Disordered" evidence="1">
    <location>
        <begin position="118"/>
        <end position="161"/>
    </location>
</feature>
<proteinExistence type="predicted"/>
<evidence type="ECO:0000313" key="3">
    <source>
        <dbReference type="Proteomes" id="UP000663879"/>
    </source>
</evidence>
<protein>
    <submittedName>
        <fullName evidence="2">Uncharacterized protein</fullName>
    </submittedName>
</protein>
<feature type="compositionally biased region" description="Basic and acidic residues" evidence="1">
    <location>
        <begin position="152"/>
        <end position="161"/>
    </location>
</feature>
<reference evidence="2" key="1">
    <citation type="submission" date="2021-02" db="EMBL/GenBank/DDBJ databases">
        <authorList>
            <person name="Nowell W R."/>
        </authorList>
    </citation>
    <scope>NUCLEOTIDE SEQUENCE</scope>
    <source>
        <strain evidence="2">Ploen Becks lab</strain>
    </source>
</reference>
<organism evidence="2 3">
    <name type="scientific">Brachionus calyciflorus</name>
    <dbReference type="NCBI Taxonomy" id="104777"/>
    <lineage>
        <taxon>Eukaryota</taxon>
        <taxon>Metazoa</taxon>
        <taxon>Spiralia</taxon>
        <taxon>Gnathifera</taxon>
        <taxon>Rotifera</taxon>
        <taxon>Eurotatoria</taxon>
        <taxon>Monogononta</taxon>
        <taxon>Pseudotrocha</taxon>
        <taxon>Ploima</taxon>
        <taxon>Brachionidae</taxon>
        <taxon>Brachionus</taxon>
    </lineage>
</organism>